<organism evidence="1 2">
    <name type="scientific">Agrobacterium larrymoorei</name>
    <dbReference type="NCBI Taxonomy" id="160699"/>
    <lineage>
        <taxon>Bacteria</taxon>
        <taxon>Pseudomonadati</taxon>
        <taxon>Pseudomonadota</taxon>
        <taxon>Alphaproteobacteria</taxon>
        <taxon>Hyphomicrobiales</taxon>
        <taxon>Rhizobiaceae</taxon>
        <taxon>Rhizobium/Agrobacterium group</taxon>
        <taxon>Agrobacterium</taxon>
    </lineage>
</organism>
<proteinExistence type="predicted"/>
<sequence>MQNNTSPYFDRVFDQLTPTACLKLEVMLEATGMKRHQLARTMAKMVEAGLIERRKAGCYQLTKAGVKAKREGVVSTAPAPIKVKHTADTLRQRLWSVMLMSTTFSVNEIVMVVNWPTKNPEAEARRYLNDLCRAGYVTTLQARRGQKRFRLMRNSGQRAPIVSRKGFIHDPNTGEDVPCAKQA</sequence>
<dbReference type="Proteomes" id="UP001224781">
    <property type="component" value="Unassembled WGS sequence"/>
</dbReference>
<dbReference type="EMBL" id="JAUTBL010000002">
    <property type="protein sequence ID" value="MDQ1185386.1"/>
    <property type="molecule type" value="Genomic_DNA"/>
</dbReference>
<dbReference type="RefSeq" id="WP_306931588.1">
    <property type="nucleotide sequence ID" value="NZ_JAUTBL010000002.1"/>
</dbReference>
<protein>
    <submittedName>
        <fullName evidence="1">DNA-binding PadR family transcriptional regulator</fullName>
    </submittedName>
</protein>
<reference evidence="1 2" key="1">
    <citation type="submission" date="2023-07" db="EMBL/GenBank/DDBJ databases">
        <title>Functional and genomic diversity of the sorghum phyllosphere microbiome.</title>
        <authorList>
            <person name="Shade A."/>
        </authorList>
    </citation>
    <scope>NUCLEOTIDE SEQUENCE [LARGE SCALE GENOMIC DNA]</scope>
    <source>
        <strain evidence="1 2">SORGH_AS_1126</strain>
    </source>
</reference>
<evidence type="ECO:0000313" key="2">
    <source>
        <dbReference type="Proteomes" id="UP001224781"/>
    </source>
</evidence>
<gene>
    <name evidence="1" type="ORF">QE408_002529</name>
</gene>
<accession>A0ABU0UKB1</accession>
<name>A0ABU0UKB1_9HYPH</name>
<keyword evidence="1" id="KW-0238">DNA-binding</keyword>
<keyword evidence="2" id="KW-1185">Reference proteome</keyword>
<evidence type="ECO:0000313" key="1">
    <source>
        <dbReference type="EMBL" id="MDQ1185386.1"/>
    </source>
</evidence>
<dbReference type="GO" id="GO:0003677">
    <property type="term" value="F:DNA binding"/>
    <property type="evidence" value="ECO:0007669"/>
    <property type="project" value="UniProtKB-KW"/>
</dbReference>
<comment type="caution">
    <text evidence="1">The sequence shown here is derived from an EMBL/GenBank/DDBJ whole genome shotgun (WGS) entry which is preliminary data.</text>
</comment>